<evidence type="ECO:0000256" key="7">
    <source>
        <dbReference type="ARBA" id="ARBA00022692"/>
    </source>
</evidence>
<dbReference type="Gene3D" id="3.10.120.10">
    <property type="entry name" value="Cytochrome b5-like heme/steroid binding domain"/>
    <property type="match status" value="1"/>
</dbReference>
<dbReference type="InterPro" id="IPR001199">
    <property type="entry name" value="Cyt_B5-like_heme/steroid-bd"/>
</dbReference>
<dbReference type="EMBL" id="JAEPRA010000008">
    <property type="protein sequence ID" value="KAG2181624.1"/>
    <property type="molecule type" value="Genomic_DNA"/>
</dbReference>
<feature type="binding site" evidence="19">
    <location>
        <position position="292"/>
    </location>
    <ligand>
        <name>Zn(2+)</name>
        <dbReference type="ChEBI" id="CHEBI:29105"/>
        <label>1</label>
    </ligand>
</feature>
<protein>
    <recommendedName>
        <fullName evidence="18">Ceramide very long chain fatty acid hydroxylase</fullName>
        <ecNumber evidence="18">1.-.-.-</ecNumber>
    </recommendedName>
</protein>
<dbReference type="InterPro" id="IPR006694">
    <property type="entry name" value="Fatty_acid_hydroxylase"/>
</dbReference>
<evidence type="ECO:0000256" key="11">
    <source>
        <dbReference type="ARBA" id="ARBA00022833"/>
    </source>
</evidence>
<feature type="transmembrane region" description="Helical" evidence="21">
    <location>
        <begin position="183"/>
        <end position="200"/>
    </location>
</feature>
<feature type="binding site" description="axial binding residue" evidence="20">
    <location>
        <position position="36"/>
    </location>
    <ligand>
        <name>heme</name>
        <dbReference type="ChEBI" id="CHEBI:30413"/>
    </ligand>
    <ligandPart>
        <name>Fe</name>
        <dbReference type="ChEBI" id="CHEBI:18248"/>
    </ligandPart>
</feature>
<feature type="binding site" description="axial binding residue" evidence="20">
    <location>
        <position position="63"/>
    </location>
    <ligand>
        <name>heme</name>
        <dbReference type="ChEBI" id="CHEBI:30413"/>
    </ligand>
    <ligandPart>
        <name>Fe</name>
        <dbReference type="ChEBI" id="CHEBI:18248"/>
    </ligandPart>
</feature>
<evidence type="ECO:0000256" key="17">
    <source>
        <dbReference type="ARBA" id="ARBA00023160"/>
    </source>
</evidence>
<evidence type="ECO:0000259" key="22">
    <source>
        <dbReference type="PROSITE" id="PS50255"/>
    </source>
</evidence>
<feature type="binding site" evidence="19">
    <location>
        <position position="288"/>
    </location>
    <ligand>
        <name>Zn(2+)</name>
        <dbReference type="ChEBI" id="CHEBI:29105"/>
        <label>1</label>
    </ligand>
</feature>
<evidence type="ECO:0000256" key="19">
    <source>
        <dbReference type="PIRSR" id="PIRSR005149-1"/>
    </source>
</evidence>
<keyword evidence="5 18" id="KW-0444">Lipid biosynthesis</keyword>
<evidence type="ECO:0000313" key="23">
    <source>
        <dbReference type="EMBL" id="KAG2181624.1"/>
    </source>
</evidence>
<keyword evidence="12 21" id="KW-1133">Transmembrane helix</keyword>
<keyword evidence="16 18" id="KW-0472">Membrane</keyword>
<feature type="transmembrane region" description="Helical" evidence="21">
    <location>
        <begin position="243"/>
        <end position="261"/>
    </location>
</feature>
<comment type="cofactor">
    <cofactor evidence="18 19">
        <name>Zn(2+)</name>
        <dbReference type="ChEBI" id="CHEBI:29105"/>
    </cofactor>
    <text evidence="18 19">Binds 2 Zn(2+) ions per subunit that likely form a catalytic dimetal center.</text>
</comment>
<comment type="subcellular location">
    <subcellularLocation>
        <location evidence="1">Endoplasmic reticulum membrane</location>
        <topology evidence="1">Multi-pass membrane protein</topology>
    </subcellularLocation>
</comment>
<evidence type="ECO:0000256" key="9">
    <source>
        <dbReference type="ARBA" id="ARBA00022824"/>
    </source>
</evidence>
<keyword evidence="14 18" id="KW-0408">Iron</keyword>
<keyword evidence="17 18" id="KW-0275">Fatty acid biosynthesis</keyword>
<feature type="transmembrane region" description="Helical" evidence="21">
    <location>
        <begin position="220"/>
        <end position="236"/>
    </location>
</feature>
<keyword evidence="8 18" id="KW-0479">Metal-binding</keyword>
<evidence type="ECO:0000256" key="6">
    <source>
        <dbReference type="ARBA" id="ARBA00022617"/>
    </source>
</evidence>
<dbReference type="FunFam" id="3.10.120.10:FF:000002">
    <property type="entry name" value="Cytochrome b5 type B"/>
    <property type="match status" value="1"/>
</dbReference>
<proteinExistence type="inferred from homology"/>
<evidence type="ECO:0000256" key="18">
    <source>
        <dbReference type="PIRNR" id="PIRNR005149"/>
    </source>
</evidence>
<dbReference type="AlphaFoldDB" id="A0A8H7PY67"/>
<sequence>MPAFTTKQIAKHNHSNSTWVIVDDKVYDVTQFLQDHPGGDDLILEHAGTDVTEIMKDQLEHEHSDAAYDLLNEHYIGTVDRLRAVEDDDEAEYYVPTNPSLDHKNNGFLDLRKPMFPQLWRSKFSKQLYLEQVHKPRYLPEPAPYFGDNHILEPLSRTPWFMVPIVWIPFVLYQLYNSSLHGAMASTVQGFSTGVFVWTLLEYTLHRFLFHMDDNLPDHWLAFLFHFTLHGIHHYLPMDKYRLVFPPVLTVIVGTPIVLFAHSTFAPCFAHAFLGGAWAAYICYDCTHYFLHHASINAPEHLKEMKKYHLAHHYKNYESGYGITSKIWDYVFSTVLQY</sequence>
<dbReference type="SMART" id="SM01117">
    <property type="entry name" value="Cyt-b5"/>
    <property type="match status" value="1"/>
</dbReference>
<evidence type="ECO:0000256" key="5">
    <source>
        <dbReference type="ARBA" id="ARBA00022516"/>
    </source>
</evidence>
<dbReference type="EC" id="1.-.-.-" evidence="18"/>
<feature type="binding site" evidence="19">
    <location>
        <position position="211"/>
    </location>
    <ligand>
        <name>Zn(2+)</name>
        <dbReference type="ChEBI" id="CHEBI:29105"/>
        <label>1</label>
    </ligand>
</feature>
<keyword evidence="7 21" id="KW-0812">Transmembrane</keyword>
<dbReference type="OrthoDB" id="2204368at2759"/>
<keyword evidence="11 19" id="KW-0862">Zinc</keyword>
<keyword evidence="6 20" id="KW-0349">Heme</keyword>
<keyword evidence="24" id="KW-1185">Reference proteome</keyword>
<keyword evidence="10 18" id="KW-0276">Fatty acid metabolism</keyword>
<dbReference type="PIRSF" id="PIRSF005149">
    <property type="entry name" value="IPC-B_HD"/>
    <property type="match status" value="1"/>
</dbReference>
<dbReference type="GO" id="GO:0005506">
    <property type="term" value="F:iron ion binding"/>
    <property type="evidence" value="ECO:0007669"/>
    <property type="project" value="UniProtKB-UniRule"/>
</dbReference>
<feature type="binding site" evidence="19">
    <location>
        <position position="312"/>
    </location>
    <ligand>
        <name>Zn(2+)</name>
        <dbReference type="ChEBI" id="CHEBI:29105"/>
        <label>1</label>
    </ligand>
</feature>
<comment type="pathway">
    <text evidence="3">Lipid metabolism.</text>
</comment>
<feature type="binding site" evidence="19">
    <location>
        <position position="234"/>
    </location>
    <ligand>
        <name>Zn(2+)</name>
        <dbReference type="ChEBI" id="CHEBI:29105"/>
        <label>1</label>
    </ligand>
</feature>
<dbReference type="Pfam" id="PF04116">
    <property type="entry name" value="FA_hydroxylase"/>
    <property type="match status" value="1"/>
</dbReference>
<dbReference type="PROSITE" id="PS00191">
    <property type="entry name" value="CYTOCHROME_B5_1"/>
    <property type="match status" value="1"/>
</dbReference>
<evidence type="ECO:0000256" key="13">
    <source>
        <dbReference type="ARBA" id="ARBA00023002"/>
    </source>
</evidence>
<dbReference type="PANTHER" id="PTHR12863:SF1">
    <property type="entry name" value="FATTY ACID 2-HYDROXYLASE"/>
    <property type="match status" value="1"/>
</dbReference>
<dbReference type="GO" id="GO:0006633">
    <property type="term" value="P:fatty acid biosynthetic process"/>
    <property type="evidence" value="ECO:0007669"/>
    <property type="project" value="UniProtKB-KW"/>
</dbReference>
<dbReference type="Pfam" id="PF00173">
    <property type="entry name" value="Cyt-b5"/>
    <property type="match status" value="1"/>
</dbReference>
<evidence type="ECO:0000256" key="14">
    <source>
        <dbReference type="ARBA" id="ARBA00023004"/>
    </source>
</evidence>
<evidence type="ECO:0000256" key="16">
    <source>
        <dbReference type="ARBA" id="ARBA00023136"/>
    </source>
</evidence>
<comment type="cofactor">
    <cofactor evidence="20">
        <name>Fe cation</name>
        <dbReference type="ChEBI" id="CHEBI:24875"/>
    </cofactor>
</comment>
<gene>
    <name evidence="23" type="ORF">INT44_008439</name>
</gene>
<evidence type="ECO:0000256" key="8">
    <source>
        <dbReference type="ARBA" id="ARBA00022723"/>
    </source>
</evidence>
<evidence type="ECO:0000256" key="1">
    <source>
        <dbReference type="ARBA" id="ARBA00004477"/>
    </source>
</evidence>
<feature type="transmembrane region" description="Helical" evidence="21">
    <location>
        <begin position="159"/>
        <end position="176"/>
    </location>
</feature>
<evidence type="ECO:0000256" key="20">
    <source>
        <dbReference type="PIRSR" id="PIRSR005149-50"/>
    </source>
</evidence>
<evidence type="ECO:0000313" key="24">
    <source>
        <dbReference type="Proteomes" id="UP000612746"/>
    </source>
</evidence>
<dbReference type="PROSITE" id="PS50255">
    <property type="entry name" value="CYTOCHROME_B5_2"/>
    <property type="match status" value="1"/>
</dbReference>
<dbReference type="PANTHER" id="PTHR12863">
    <property type="entry name" value="FATTY ACID HYDROXYLASE"/>
    <property type="match status" value="1"/>
</dbReference>
<dbReference type="InterPro" id="IPR018506">
    <property type="entry name" value="Cyt_B5_heme-BS"/>
</dbReference>
<organism evidence="23 24">
    <name type="scientific">Umbelopsis vinacea</name>
    <dbReference type="NCBI Taxonomy" id="44442"/>
    <lineage>
        <taxon>Eukaryota</taxon>
        <taxon>Fungi</taxon>
        <taxon>Fungi incertae sedis</taxon>
        <taxon>Mucoromycota</taxon>
        <taxon>Mucoromycotina</taxon>
        <taxon>Umbelopsidomycetes</taxon>
        <taxon>Umbelopsidales</taxon>
        <taxon>Umbelopsidaceae</taxon>
        <taxon>Umbelopsis</taxon>
    </lineage>
</organism>
<dbReference type="InterPro" id="IPR036400">
    <property type="entry name" value="Cyt_B5-like_heme/steroid_sf"/>
</dbReference>
<dbReference type="SUPFAM" id="SSF55856">
    <property type="entry name" value="Cytochrome b5-like heme/steroid binding domain"/>
    <property type="match status" value="1"/>
</dbReference>
<evidence type="ECO:0000256" key="12">
    <source>
        <dbReference type="ARBA" id="ARBA00022989"/>
    </source>
</evidence>
<keyword evidence="9 18" id="KW-0256">Endoplasmic reticulum</keyword>
<comment type="caution">
    <text evidence="23">The sequence shown here is derived from an EMBL/GenBank/DDBJ whole genome shotgun (WGS) entry which is preliminary data.</text>
</comment>
<dbReference type="GO" id="GO:0020037">
    <property type="term" value="F:heme binding"/>
    <property type="evidence" value="ECO:0007669"/>
    <property type="project" value="InterPro"/>
</dbReference>
<evidence type="ECO:0000256" key="15">
    <source>
        <dbReference type="ARBA" id="ARBA00023098"/>
    </source>
</evidence>
<name>A0A8H7PY67_9FUNG</name>
<keyword evidence="13 18" id="KW-0560">Oxidoreductase</keyword>
<keyword evidence="15 18" id="KW-0443">Lipid metabolism</keyword>
<feature type="binding site" evidence="19">
    <location>
        <position position="206"/>
    </location>
    <ligand>
        <name>Zn(2+)</name>
        <dbReference type="ChEBI" id="CHEBI:29105"/>
        <label>1</label>
    </ligand>
</feature>
<dbReference type="InterPro" id="IPR014430">
    <property type="entry name" value="Scs7"/>
</dbReference>
<accession>A0A8H7PY67</accession>
<evidence type="ECO:0000256" key="4">
    <source>
        <dbReference type="ARBA" id="ARBA00005747"/>
    </source>
</evidence>
<comment type="function">
    <text evidence="18">Ceramide hydroxylase involved in the hydroxylation of sphingolipid-associated very long chain fatty acids. Postulated to hydroxylate the very long chain fatty acid of dihydroceramides and phytoceramides at C-2.</text>
</comment>
<comment type="similarity">
    <text evidence="4 18">Belongs to the sterol desaturase family. SCS7 subfamily.</text>
</comment>
<evidence type="ECO:0000256" key="2">
    <source>
        <dbReference type="ARBA" id="ARBA00004991"/>
    </source>
</evidence>
<dbReference type="Proteomes" id="UP000612746">
    <property type="component" value="Unassembled WGS sequence"/>
</dbReference>
<reference evidence="23" key="1">
    <citation type="submission" date="2020-12" db="EMBL/GenBank/DDBJ databases">
        <title>Metabolic potential, ecology and presence of endohyphal bacteria is reflected in genomic diversity of Mucoromycotina.</title>
        <authorList>
            <person name="Muszewska A."/>
            <person name="Okrasinska A."/>
            <person name="Steczkiewicz K."/>
            <person name="Drgas O."/>
            <person name="Orlowska M."/>
            <person name="Perlinska-Lenart U."/>
            <person name="Aleksandrzak-Piekarczyk T."/>
            <person name="Szatraj K."/>
            <person name="Zielenkiewicz U."/>
            <person name="Pilsyk S."/>
            <person name="Malc E."/>
            <person name="Mieczkowski P."/>
            <person name="Kruszewska J.S."/>
            <person name="Biernat P."/>
            <person name="Pawlowska J."/>
        </authorList>
    </citation>
    <scope>NUCLEOTIDE SEQUENCE</scope>
    <source>
        <strain evidence="23">WA0000051536</strain>
    </source>
</reference>
<dbReference type="PRINTS" id="PR00363">
    <property type="entry name" value="CYTOCHROMEB5"/>
</dbReference>
<evidence type="ECO:0000256" key="10">
    <source>
        <dbReference type="ARBA" id="ARBA00022832"/>
    </source>
</evidence>
<feature type="domain" description="Cytochrome b5 heme-binding" evidence="22">
    <location>
        <begin position="1"/>
        <end position="80"/>
    </location>
</feature>
<feature type="binding site" evidence="19">
    <location>
        <position position="313"/>
    </location>
    <ligand>
        <name>Zn(2+)</name>
        <dbReference type="ChEBI" id="CHEBI:29105"/>
        <label>1</label>
    </ligand>
</feature>
<feature type="binding site" evidence="19">
    <location>
        <position position="233"/>
    </location>
    <ligand>
        <name>Zn(2+)</name>
        <dbReference type="ChEBI" id="CHEBI:29105"/>
        <label>1</label>
    </ligand>
</feature>
<feature type="binding site" evidence="19">
    <location>
        <position position="230"/>
    </location>
    <ligand>
        <name>Zn(2+)</name>
        <dbReference type="ChEBI" id="CHEBI:29105"/>
        <label>1</label>
    </ligand>
</feature>
<comment type="pathway">
    <text evidence="2">Sphingolipid metabolism.</text>
</comment>
<dbReference type="GO" id="GO:0005789">
    <property type="term" value="C:endoplasmic reticulum membrane"/>
    <property type="evidence" value="ECO:0007669"/>
    <property type="project" value="UniProtKB-SubCell"/>
</dbReference>
<evidence type="ECO:0000256" key="21">
    <source>
        <dbReference type="SAM" id="Phobius"/>
    </source>
</evidence>
<evidence type="ECO:0000256" key="3">
    <source>
        <dbReference type="ARBA" id="ARBA00005189"/>
    </source>
</evidence>
<feature type="binding site" evidence="19">
    <location>
        <position position="309"/>
    </location>
    <ligand>
        <name>Zn(2+)</name>
        <dbReference type="ChEBI" id="CHEBI:29105"/>
        <label>1</label>
    </ligand>
</feature>
<dbReference type="GO" id="GO:0080132">
    <property type="term" value="F:fatty acid 2-hydroxylase activity"/>
    <property type="evidence" value="ECO:0007669"/>
    <property type="project" value="InterPro"/>
</dbReference>